<gene>
    <name evidence="3" type="ORF">SELMODRAFT_155487</name>
</gene>
<accession>D8SII9</accession>
<dbReference type="OrthoDB" id="191139at2759"/>
<proteinExistence type="inferred from homology"/>
<dbReference type="OMA" id="QTTSMLR"/>
<dbReference type="HOGENOM" id="CLU_010194_44_0_1"/>
<evidence type="ECO:0000313" key="4">
    <source>
        <dbReference type="Proteomes" id="UP000001514"/>
    </source>
</evidence>
<dbReference type="Gene3D" id="3.40.50.720">
    <property type="entry name" value="NAD(P)-binding Rossmann-like Domain"/>
    <property type="match status" value="1"/>
</dbReference>
<dbReference type="Pfam" id="PF00106">
    <property type="entry name" value="adh_short"/>
    <property type="match status" value="1"/>
</dbReference>
<protein>
    <submittedName>
        <fullName evidence="3">Uncharacterized protein</fullName>
    </submittedName>
</protein>
<dbReference type="EMBL" id="GL377621">
    <property type="protein sequence ID" value="EFJ15771.1"/>
    <property type="molecule type" value="Genomic_DNA"/>
</dbReference>
<reference evidence="3 4" key="1">
    <citation type="journal article" date="2011" name="Science">
        <title>The Selaginella genome identifies genetic changes associated with the evolution of vascular plants.</title>
        <authorList>
            <person name="Banks J.A."/>
            <person name="Nishiyama T."/>
            <person name="Hasebe M."/>
            <person name="Bowman J.L."/>
            <person name="Gribskov M."/>
            <person name="dePamphilis C."/>
            <person name="Albert V.A."/>
            <person name="Aono N."/>
            <person name="Aoyama T."/>
            <person name="Ambrose B.A."/>
            <person name="Ashton N.W."/>
            <person name="Axtell M.J."/>
            <person name="Barker E."/>
            <person name="Barker M.S."/>
            <person name="Bennetzen J.L."/>
            <person name="Bonawitz N.D."/>
            <person name="Chapple C."/>
            <person name="Cheng C."/>
            <person name="Correa L.G."/>
            <person name="Dacre M."/>
            <person name="DeBarry J."/>
            <person name="Dreyer I."/>
            <person name="Elias M."/>
            <person name="Engstrom E.M."/>
            <person name="Estelle M."/>
            <person name="Feng L."/>
            <person name="Finet C."/>
            <person name="Floyd S.K."/>
            <person name="Frommer W.B."/>
            <person name="Fujita T."/>
            <person name="Gramzow L."/>
            <person name="Gutensohn M."/>
            <person name="Harholt J."/>
            <person name="Hattori M."/>
            <person name="Heyl A."/>
            <person name="Hirai T."/>
            <person name="Hiwatashi Y."/>
            <person name="Ishikawa M."/>
            <person name="Iwata M."/>
            <person name="Karol K.G."/>
            <person name="Koehler B."/>
            <person name="Kolukisaoglu U."/>
            <person name="Kubo M."/>
            <person name="Kurata T."/>
            <person name="Lalonde S."/>
            <person name="Li K."/>
            <person name="Li Y."/>
            <person name="Litt A."/>
            <person name="Lyons E."/>
            <person name="Manning G."/>
            <person name="Maruyama T."/>
            <person name="Michael T.P."/>
            <person name="Mikami K."/>
            <person name="Miyazaki S."/>
            <person name="Morinaga S."/>
            <person name="Murata T."/>
            <person name="Mueller-Roeber B."/>
            <person name="Nelson D.R."/>
            <person name="Obara M."/>
            <person name="Oguri Y."/>
            <person name="Olmstead R.G."/>
            <person name="Onodera N."/>
            <person name="Petersen B.L."/>
            <person name="Pils B."/>
            <person name="Prigge M."/>
            <person name="Rensing S.A."/>
            <person name="Riano-Pachon D.M."/>
            <person name="Roberts A.W."/>
            <person name="Sato Y."/>
            <person name="Scheller H.V."/>
            <person name="Schulz B."/>
            <person name="Schulz C."/>
            <person name="Shakirov E.V."/>
            <person name="Shibagaki N."/>
            <person name="Shinohara N."/>
            <person name="Shippen D.E."/>
            <person name="Soerensen I."/>
            <person name="Sotooka R."/>
            <person name="Sugimoto N."/>
            <person name="Sugita M."/>
            <person name="Sumikawa N."/>
            <person name="Tanurdzic M."/>
            <person name="Theissen G."/>
            <person name="Ulvskov P."/>
            <person name="Wakazuki S."/>
            <person name="Weng J.K."/>
            <person name="Willats W.W."/>
            <person name="Wipf D."/>
            <person name="Wolf P.G."/>
            <person name="Yang L."/>
            <person name="Zimmer A.D."/>
            <person name="Zhu Q."/>
            <person name="Mitros T."/>
            <person name="Hellsten U."/>
            <person name="Loque D."/>
            <person name="Otillar R."/>
            <person name="Salamov A."/>
            <person name="Schmutz J."/>
            <person name="Shapiro H."/>
            <person name="Lindquist E."/>
            <person name="Lucas S."/>
            <person name="Rokhsar D."/>
            <person name="Grigoriev I.V."/>
        </authorList>
    </citation>
    <scope>NUCLEOTIDE SEQUENCE [LARGE SCALE GENOMIC DNA]</scope>
</reference>
<evidence type="ECO:0000256" key="2">
    <source>
        <dbReference type="ARBA" id="ARBA00023002"/>
    </source>
</evidence>
<comment type="similarity">
    <text evidence="1">Belongs to the short-chain dehydrogenases/reductases (SDR) family.</text>
</comment>
<dbReference type="PANTHER" id="PTHR24320:SF280">
    <property type="match status" value="1"/>
</dbReference>
<dbReference type="InterPro" id="IPR002347">
    <property type="entry name" value="SDR_fam"/>
</dbReference>
<keyword evidence="2" id="KW-0560">Oxidoreductase</keyword>
<keyword evidence="4" id="KW-1185">Reference proteome</keyword>
<dbReference type="GO" id="GO:0016491">
    <property type="term" value="F:oxidoreductase activity"/>
    <property type="evidence" value="ECO:0007669"/>
    <property type="project" value="UniProtKB-KW"/>
</dbReference>
<dbReference type="Proteomes" id="UP000001514">
    <property type="component" value="Unassembled WGS sequence"/>
</dbReference>
<dbReference type="eggNOG" id="KOG1208">
    <property type="taxonomic scope" value="Eukaryota"/>
</dbReference>
<dbReference type="STRING" id="88036.D8SII9"/>
<dbReference type="Gramene" id="EFJ15771">
    <property type="protein sequence ID" value="EFJ15771"/>
    <property type="gene ID" value="SELMODRAFT_155487"/>
</dbReference>
<organism evidence="4">
    <name type="scientific">Selaginella moellendorffii</name>
    <name type="common">Spikemoss</name>
    <dbReference type="NCBI Taxonomy" id="88036"/>
    <lineage>
        <taxon>Eukaryota</taxon>
        <taxon>Viridiplantae</taxon>
        <taxon>Streptophyta</taxon>
        <taxon>Embryophyta</taxon>
        <taxon>Tracheophyta</taxon>
        <taxon>Lycopodiopsida</taxon>
        <taxon>Selaginellales</taxon>
        <taxon>Selaginellaceae</taxon>
        <taxon>Selaginella</taxon>
    </lineage>
</organism>
<dbReference type="KEGG" id="smo:SELMODRAFT_155487"/>
<name>D8SII9_SELML</name>
<evidence type="ECO:0000313" key="3">
    <source>
        <dbReference type="EMBL" id="EFJ15771.1"/>
    </source>
</evidence>
<evidence type="ECO:0000256" key="1">
    <source>
        <dbReference type="ARBA" id="ARBA00006484"/>
    </source>
</evidence>
<dbReference type="AlphaFoldDB" id="D8SII9"/>
<sequence>MDGIRLDSKVAIVTGANGGIGFETVRALAIKGAHVILACRNLKSAEAAKASILREEPDVQLTVLRLDLSSLASVREFVEEFKSLKLPLHILINNAGLASSEFMLTVDNLEVTFATNHVGHFLLTNLLLDLMISTALESNSEGRIVIVASRQHESARGINFDSLHKKSWLQSLPLVKSYHGLCSVYAQSKLANVLHAKELARLLKERGANVTVNSLHPGVIHTNIVRNFFKPAEYMYNAFPRMFKTMEQGAATTCYVAAHPDLNGVSGKYFVDCKEAPCSQYANDPELAEHLWKYSEELVRS</sequence>
<dbReference type="PANTHER" id="PTHR24320">
    <property type="entry name" value="RETINOL DEHYDROGENASE"/>
    <property type="match status" value="1"/>
</dbReference>
<dbReference type="InterPro" id="IPR036291">
    <property type="entry name" value="NAD(P)-bd_dom_sf"/>
</dbReference>
<dbReference type="SUPFAM" id="SSF51735">
    <property type="entry name" value="NAD(P)-binding Rossmann-fold domains"/>
    <property type="match status" value="1"/>
</dbReference>
<dbReference type="InParanoid" id="D8SII9"/>
<dbReference type="CDD" id="cd05327">
    <property type="entry name" value="retinol-DH_like_SDR_c_like"/>
    <property type="match status" value="1"/>
</dbReference>
<dbReference type="PRINTS" id="PR00081">
    <property type="entry name" value="GDHRDH"/>
</dbReference>